<dbReference type="PANTHER" id="PTHR24369:SF210">
    <property type="entry name" value="CHAOPTIN-RELATED"/>
    <property type="match status" value="1"/>
</dbReference>
<dbReference type="InterPro" id="IPR050541">
    <property type="entry name" value="LRR_TM_domain-containing"/>
</dbReference>
<dbReference type="SUPFAM" id="SSF52058">
    <property type="entry name" value="L domain-like"/>
    <property type="match status" value="1"/>
</dbReference>
<evidence type="ECO:0000256" key="2">
    <source>
        <dbReference type="ARBA" id="ARBA00022729"/>
    </source>
</evidence>
<keyword evidence="5" id="KW-1185">Reference proteome</keyword>
<evidence type="ECO:0000256" key="1">
    <source>
        <dbReference type="ARBA" id="ARBA00022614"/>
    </source>
</evidence>
<dbReference type="PANTHER" id="PTHR24369">
    <property type="entry name" value="ANTIGEN BSP, PUTATIVE-RELATED"/>
    <property type="match status" value="1"/>
</dbReference>
<keyword evidence="3" id="KW-0677">Repeat</keyword>
<protein>
    <submittedName>
        <fullName evidence="4">Uncharacterized protein</fullName>
    </submittedName>
</protein>
<proteinExistence type="predicted"/>
<dbReference type="Gene3D" id="3.80.10.10">
    <property type="entry name" value="Ribonuclease Inhibitor"/>
    <property type="match status" value="3"/>
</dbReference>
<dbReference type="AlphaFoldDB" id="A0AAD9JX25"/>
<evidence type="ECO:0000313" key="5">
    <source>
        <dbReference type="Proteomes" id="UP001209878"/>
    </source>
</evidence>
<dbReference type="Pfam" id="PF13855">
    <property type="entry name" value="LRR_8"/>
    <property type="match status" value="2"/>
</dbReference>
<comment type="caution">
    <text evidence="4">The sequence shown here is derived from an EMBL/GenBank/DDBJ whole genome shotgun (WGS) entry which is preliminary data.</text>
</comment>
<organism evidence="4 5">
    <name type="scientific">Ridgeia piscesae</name>
    <name type="common">Tubeworm</name>
    <dbReference type="NCBI Taxonomy" id="27915"/>
    <lineage>
        <taxon>Eukaryota</taxon>
        <taxon>Metazoa</taxon>
        <taxon>Spiralia</taxon>
        <taxon>Lophotrochozoa</taxon>
        <taxon>Annelida</taxon>
        <taxon>Polychaeta</taxon>
        <taxon>Sedentaria</taxon>
        <taxon>Canalipalpata</taxon>
        <taxon>Sabellida</taxon>
        <taxon>Siboglinidae</taxon>
        <taxon>Ridgeia</taxon>
    </lineage>
</organism>
<evidence type="ECO:0000313" key="4">
    <source>
        <dbReference type="EMBL" id="KAK2160968.1"/>
    </source>
</evidence>
<name>A0AAD9JX25_RIDPI</name>
<dbReference type="PROSITE" id="PS51450">
    <property type="entry name" value="LRR"/>
    <property type="match status" value="1"/>
</dbReference>
<dbReference type="GO" id="GO:0005886">
    <property type="term" value="C:plasma membrane"/>
    <property type="evidence" value="ECO:0007669"/>
    <property type="project" value="TreeGrafter"/>
</dbReference>
<dbReference type="SMART" id="SM00369">
    <property type="entry name" value="LRR_TYP"/>
    <property type="match status" value="6"/>
</dbReference>
<accession>A0AAD9JX25</accession>
<gene>
    <name evidence="4" type="ORF">NP493_1613g00100</name>
</gene>
<keyword evidence="1" id="KW-0433">Leucine-rich repeat</keyword>
<sequence>MASCCGGEIRILEELFFLTVAQLSFAAAFTICPTTIPCHCVRNEIVYCAFARLTKVPYFTRFAHTWHEIDLSENLIGELQSGAFRGINVVRLNLRRNTIATLHENAFDGVVRMRALDLSHNVLTELPAGAFAGLAQTLRIKLRYNQLTRISVDAFDGVPLLEELDLTGNDLTEVPSGVFLNLPELEMLALQNNKLRTIHAHAFSGLSNLRTLDLGNAGDRLQIHEDAFCGLEPSISHTEPGVIDWSGLDTLLLDHNGLRSVDGCLAQVVWTLRRVDLSGNPLHCDCALLTFKDLGAEIDLRDAQCATPREFAGEFLAQIDRVRYECVRNVTMGKCVRACARMHRGALLGGSNRVVTVVCLCTLLLHMFVIHSIMSS</sequence>
<reference evidence="4" key="1">
    <citation type="journal article" date="2023" name="Mol. Biol. Evol.">
        <title>Third-Generation Sequencing Reveals the Adaptive Role of the Epigenome in Three Deep-Sea Polychaetes.</title>
        <authorList>
            <person name="Perez M."/>
            <person name="Aroh O."/>
            <person name="Sun Y."/>
            <person name="Lan Y."/>
            <person name="Juniper S.K."/>
            <person name="Young C.R."/>
            <person name="Angers B."/>
            <person name="Qian P.Y."/>
        </authorList>
    </citation>
    <scope>NUCLEOTIDE SEQUENCE</scope>
    <source>
        <strain evidence="4">R07B-5</strain>
    </source>
</reference>
<dbReference type="InterPro" id="IPR032675">
    <property type="entry name" value="LRR_dom_sf"/>
</dbReference>
<dbReference type="Proteomes" id="UP001209878">
    <property type="component" value="Unassembled WGS sequence"/>
</dbReference>
<dbReference type="InterPro" id="IPR001611">
    <property type="entry name" value="Leu-rich_rpt"/>
</dbReference>
<evidence type="ECO:0000256" key="3">
    <source>
        <dbReference type="ARBA" id="ARBA00022737"/>
    </source>
</evidence>
<keyword evidence="2" id="KW-0732">Signal</keyword>
<dbReference type="EMBL" id="JAODUO010001612">
    <property type="protein sequence ID" value="KAK2160968.1"/>
    <property type="molecule type" value="Genomic_DNA"/>
</dbReference>
<dbReference type="InterPro" id="IPR003591">
    <property type="entry name" value="Leu-rich_rpt_typical-subtyp"/>
</dbReference>